<dbReference type="InterPro" id="IPR011664">
    <property type="entry name" value="Abi_system_AbiD/AbiF-like"/>
</dbReference>
<dbReference type="Pfam" id="PF07751">
    <property type="entry name" value="Abi_2"/>
    <property type="match status" value="1"/>
</dbReference>
<reference evidence="2" key="2">
    <citation type="submission" date="2021-04" db="EMBL/GenBank/DDBJ databases">
        <authorList>
            <person name="Gilroy R."/>
        </authorList>
    </citation>
    <scope>NUCLEOTIDE SEQUENCE</scope>
    <source>
        <strain evidence="2">ChiHecolR3B27-1887</strain>
    </source>
</reference>
<organism evidence="2 3">
    <name type="scientific">Candidatus Olsenella stercoravium</name>
    <dbReference type="NCBI Taxonomy" id="2838713"/>
    <lineage>
        <taxon>Bacteria</taxon>
        <taxon>Bacillati</taxon>
        <taxon>Actinomycetota</taxon>
        <taxon>Coriobacteriia</taxon>
        <taxon>Coriobacteriales</taxon>
        <taxon>Atopobiaceae</taxon>
        <taxon>Olsenella</taxon>
    </lineage>
</organism>
<dbReference type="AlphaFoldDB" id="A0A9D2DIQ8"/>
<dbReference type="Proteomes" id="UP000824029">
    <property type="component" value="Unassembled WGS sequence"/>
</dbReference>
<comment type="caution">
    <text evidence="2">The sequence shown here is derived from an EMBL/GenBank/DDBJ whole genome shotgun (WGS) entry which is preliminary data.</text>
</comment>
<reference evidence="2" key="1">
    <citation type="journal article" date="2021" name="PeerJ">
        <title>Extensive microbial diversity within the chicken gut microbiome revealed by metagenomics and culture.</title>
        <authorList>
            <person name="Gilroy R."/>
            <person name="Ravi A."/>
            <person name="Getino M."/>
            <person name="Pursley I."/>
            <person name="Horton D.L."/>
            <person name="Alikhan N.F."/>
            <person name="Baker D."/>
            <person name="Gharbi K."/>
            <person name="Hall N."/>
            <person name="Watson M."/>
            <person name="Adriaenssens E.M."/>
            <person name="Foster-Nyarko E."/>
            <person name="Jarju S."/>
            <person name="Secka A."/>
            <person name="Antonio M."/>
            <person name="Oren A."/>
            <person name="Chaudhuri R.R."/>
            <person name="La Ragione R."/>
            <person name="Hildebrand F."/>
            <person name="Pallen M.J."/>
        </authorList>
    </citation>
    <scope>NUCLEOTIDE SEQUENCE</scope>
    <source>
        <strain evidence="2">ChiHecolR3B27-1887</strain>
    </source>
</reference>
<gene>
    <name evidence="2" type="ORF">IAA22_00745</name>
</gene>
<accession>A0A9D2DIQ8</accession>
<name>A0A9D2DIQ8_9ACTN</name>
<protein>
    <submittedName>
        <fullName evidence="2">Abi family protein</fullName>
    </submittedName>
</protein>
<sequence>MEVDSTVNGNDDAACKDLPSGGINHIDSTPHASVPTGTANQAGSSFSPLPDATTYEEQLSKMEGRDLAVADKEFAIARLRDLNYYRLRGYWLTLERDDSFVEGASFDDVWEIYQLDRELRMWLWRAIVPIEIKLRTQFAYHFAHLCGAGAYLDAENYRSRSRFEKALSNFERERDRSRDQGVPCVVHNMAKYGKLPVWAAVECMSLGTLSMLYGNLDPSTGANEGSKGVIAAVADAFGTKSYYLKSWVHHLTTVRNIAAHHDRFYNRVMAICPSLLKRDERCIRRRDANKQFPSFLVIRRIYEKSWPEEWESLRSELASCIDRHPSVDLSPMGFPKDWRGALGIA</sequence>
<feature type="compositionally biased region" description="Polar residues" evidence="1">
    <location>
        <begin position="26"/>
        <end position="47"/>
    </location>
</feature>
<evidence type="ECO:0000256" key="1">
    <source>
        <dbReference type="SAM" id="MobiDB-lite"/>
    </source>
</evidence>
<feature type="region of interest" description="Disordered" evidence="1">
    <location>
        <begin position="1"/>
        <end position="48"/>
    </location>
</feature>
<evidence type="ECO:0000313" key="2">
    <source>
        <dbReference type="EMBL" id="HIZ17633.1"/>
    </source>
</evidence>
<proteinExistence type="predicted"/>
<evidence type="ECO:0000313" key="3">
    <source>
        <dbReference type="Proteomes" id="UP000824029"/>
    </source>
</evidence>
<dbReference type="EMBL" id="DXBZ01000019">
    <property type="protein sequence ID" value="HIZ17633.1"/>
    <property type="molecule type" value="Genomic_DNA"/>
</dbReference>